<evidence type="ECO:0000313" key="2">
    <source>
        <dbReference type="EMBL" id="SDS63568.1"/>
    </source>
</evidence>
<protein>
    <recommendedName>
        <fullName evidence="4">Thymidine phosphorylase</fullName>
    </recommendedName>
</protein>
<accession>A0A1H1TTP4</accession>
<dbReference type="Pfam" id="PF07793">
    <property type="entry name" value="DUF1631"/>
    <property type="match status" value="1"/>
</dbReference>
<feature type="region of interest" description="Disordered" evidence="1">
    <location>
        <begin position="232"/>
        <end position="259"/>
    </location>
</feature>
<feature type="compositionally biased region" description="Polar residues" evidence="1">
    <location>
        <begin position="605"/>
        <end position="625"/>
    </location>
</feature>
<reference evidence="3" key="1">
    <citation type="submission" date="2016-10" db="EMBL/GenBank/DDBJ databases">
        <authorList>
            <person name="Varghese N."/>
            <person name="Submissions S."/>
        </authorList>
    </citation>
    <scope>NUCLEOTIDE SEQUENCE [LARGE SCALE GENOMIC DNA]</scope>
    <source>
        <strain evidence="3">2SM5</strain>
    </source>
</reference>
<dbReference type="AlphaFoldDB" id="A0A1H1TTP4"/>
<dbReference type="InterPro" id="IPR012434">
    <property type="entry name" value="DUF1631"/>
</dbReference>
<organism evidence="2 3">
    <name type="scientific">Halopseudomonas litoralis</name>
    <dbReference type="NCBI Taxonomy" id="797277"/>
    <lineage>
        <taxon>Bacteria</taxon>
        <taxon>Pseudomonadati</taxon>
        <taxon>Pseudomonadota</taxon>
        <taxon>Gammaproteobacteria</taxon>
        <taxon>Pseudomonadales</taxon>
        <taxon>Pseudomonadaceae</taxon>
        <taxon>Halopseudomonas</taxon>
    </lineage>
</organism>
<gene>
    <name evidence="2" type="ORF">SAMN05216198_2396</name>
</gene>
<sequence>MSQDYKVVSIASAASGRRQADSERHASLPAPLAAVRDRALTYLRVGLSELFDNADDTLFEKADRASSNADQSLFFDAMRLLRLKRHLIEKACCDGLENEFSTLQSGRAAASTNTLSFDLDTLSLVQPDELEQTVALDGMVSRVNARNQLGLSHLASRLGSLVGSKLSEANNPLAPVYLVQLFSDSCAPLDLDIKVRLIILKMFERYVLNSIDSLYADANGLLKNAGVLPDLRQDGMPVRPRSPLTASRQPQDGAAGASGGADAQVLSLFGELISNWRHTSGDIGLSALGAPSAPPVPSDELLSMLSNFAGGREASRGGTFEDLRGHINRQLGEQLRQTGEVRRLDRVDDDVISLVSMLFEFLLDDAHLPAALKALIARMQLPILRVAIADKSLFNRSSHPARRLLNELARATMGWSDHDNLQRDQLHTLLERMVERMHGEQMADAAFFEQMHEELAGFVHIEQRRAERLEQRTRDAEEGRARVDAARSQSARALNTLLLGRTLPVFAVDLLRETWSQVLQMVCLREGEDSAAWRNAVIVAERLVHSVERPVQEATDQRLALNDSVCRALCKGLRLLGEENPEDSPKVAQLRDLQRAALRDAAQPELQSSAQSDAALHTGNSNPQLNEEIAEPGAQYQVLPGALSDDDGIPVLTEMVLVDVPVMSGCDTTEEAELIEDLPSAAATHWVESLNAGSWFELSGVGDKPMQRCKLAAIISFSGKYIFVNRTGMKVAEFSRAALTSHYEQSLVQLVADDQLFDRALESVIGNLRQLRSSRD</sequence>
<evidence type="ECO:0000256" key="1">
    <source>
        <dbReference type="SAM" id="MobiDB-lite"/>
    </source>
</evidence>
<dbReference type="OrthoDB" id="6188167at2"/>
<evidence type="ECO:0008006" key="4">
    <source>
        <dbReference type="Google" id="ProtNLM"/>
    </source>
</evidence>
<dbReference type="Proteomes" id="UP000243426">
    <property type="component" value="Chromosome I"/>
</dbReference>
<keyword evidence="3" id="KW-1185">Reference proteome</keyword>
<dbReference type="RefSeq" id="WP_090273546.1">
    <property type="nucleotide sequence ID" value="NZ_LT629748.1"/>
</dbReference>
<proteinExistence type="predicted"/>
<evidence type="ECO:0000313" key="3">
    <source>
        <dbReference type="Proteomes" id="UP000243426"/>
    </source>
</evidence>
<name>A0A1H1TTP4_9GAMM</name>
<feature type="region of interest" description="Disordered" evidence="1">
    <location>
        <begin position="601"/>
        <end position="626"/>
    </location>
</feature>
<dbReference type="STRING" id="797277.SAMN05216198_2396"/>
<dbReference type="EMBL" id="LT629748">
    <property type="protein sequence ID" value="SDS63568.1"/>
    <property type="molecule type" value="Genomic_DNA"/>
</dbReference>